<sequence>MASSGFSSVTFDHVGIVCSSEVFEDEIKFLNASLAPLGIKEHFRVAPLVSALGHSPQKPDFWVSAIRKGTEIKETATPMHIGFRAAGKTAQAAFLQYSGLVIKG</sequence>
<protein>
    <submittedName>
        <fullName evidence="1">Uncharacterized protein</fullName>
    </submittedName>
</protein>
<dbReference type="EMBL" id="JAQQWM010000007">
    <property type="protein sequence ID" value="KAK8057634.1"/>
    <property type="molecule type" value="Genomic_DNA"/>
</dbReference>
<gene>
    <name evidence="1" type="ORF">PG996_011571</name>
</gene>
<dbReference type="Proteomes" id="UP001446871">
    <property type="component" value="Unassembled WGS sequence"/>
</dbReference>
<accession>A0ABR1UIE1</accession>
<keyword evidence="2" id="KW-1185">Reference proteome</keyword>
<dbReference type="InterPro" id="IPR029068">
    <property type="entry name" value="Glyas_Bleomycin-R_OHBP_Dase"/>
</dbReference>
<comment type="caution">
    <text evidence="1">The sequence shown here is derived from an EMBL/GenBank/DDBJ whole genome shotgun (WGS) entry which is preliminary data.</text>
</comment>
<evidence type="ECO:0000313" key="1">
    <source>
        <dbReference type="EMBL" id="KAK8057634.1"/>
    </source>
</evidence>
<reference evidence="1 2" key="1">
    <citation type="submission" date="2023-01" db="EMBL/GenBank/DDBJ databases">
        <title>Analysis of 21 Apiospora genomes using comparative genomics revels a genus with tremendous synthesis potential of carbohydrate active enzymes and secondary metabolites.</title>
        <authorList>
            <person name="Sorensen T."/>
        </authorList>
    </citation>
    <scope>NUCLEOTIDE SEQUENCE [LARGE SCALE GENOMIC DNA]</scope>
    <source>
        <strain evidence="1 2">CBS 83171</strain>
    </source>
</reference>
<organism evidence="1 2">
    <name type="scientific">Apiospora saccharicola</name>
    <dbReference type="NCBI Taxonomy" id="335842"/>
    <lineage>
        <taxon>Eukaryota</taxon>
        <taxon>Fungi</taxon>
        <taxon>Dikarya</taxon>
        <taxon>Ascomycota</taxon>
        <taxon>Pezizomycotina</taxon>
        <taxon>Sordariomycetes</taxon>
        <taxon>Xylariomycetidae</taxon>
        <taxon>Amphisphaeriales</taxon>
        <taxon>Apiosporaceae</taxon>
        <taxon>Apiospora</taxon>
    </lineage>
</organism>
<proteinExistence type="predicted"/>
<dbReference type="Gene3D" id="3.10.180.10">
    <property type="entry name" value="2,3-Dihydroxybiphenyl 1,2-Dioxygenase, domain 1"/>
    <property type="match status" value="1"/>
</dbReference>
<evidence type="ECO:0000313" key="2">
    <source>
        <dbReference type="Proteomes" id="UP001446871"/>
    </source>
</evidence>
<name>A0ABR1UIE1_9PEZI</name>